<organism evidence="1">
    <name type="scientific">marine sediment metagenome</name>
    <dbReference type="NCBI Taxonomy" id="412755"/>
    <lineage>
        <taxon>unclassified sequences</taxon>
        <taxon>metagenomes</taxon>
        <taxon>ecological metagenomes</taxon>
    </lineage>
</organism>
<dbReference type="EMBL" id="LAZR01059517">
    <property type="protein sequence ID" value="KKK67627.1"/>
    <property type="molecule type" value="Genomic_DNA"/>
</dbReference>
<accession>A0A0F8XEL9</accession>
<feature type="non-terminal residue" evidence="1">
    <location>
        <position position="375"/>
    </location>
</feature>
<dbReference type="AlphaFoldDB" id="A0A0F8XEL9"/>
<feature type="non-terminal residue" evidence="1">
    <location>
        <position position="1"/>
    </location>
</feature>
<sequence>TDSSKKFIEDVSLLTGHRDHPKWQTLAKRLAQWNVTMGQWTPSRPLIHFASPEKMASWLNTHSHLTFANLTYTIEKIRPLLQEEAVEAHKRAATLDSALRDLNRAERLHNPTVAIRYNKVDWEKVTSGKQKAPQFLDLTKAGFSWLEGNEWIYVLPGMPAGDYRYNHSKESSPDSPEVGITREEAIVRTNKDYLALYRPIGQGIAEWVYTKEPKDETPNPISVAAVDWDEVDKGDQEAPRLLNLNIQDPPQRLATLKANEWIYVGVGTEDTAGIYHTGWDPSGSVSLKQALSRIKKGVPFYLGFSDIYRYVGEGIAEWVCSKHDEDKEKYSVAMDSVDWDAVEAGQQEAPARIHMHKAKGVWIYVGPPQADGSQW</sequence>
<evidence type="ECO:0000313" key="1">
    <source>
        <dbReference type="EMBL" id="KKK67627.1"/>
    </source>
</evidence>
<protein>
    <submittedName>
        <fullName evidence="1">Uncharacterized protein</fullName>
    </submittedName>
</protein>
<proteinExistence type="predicted"/>
<name>A0A0F8XEL9_9ZZZZ</name>
<gene>
    <name evidence="1" type="ORF">LCGC14_2952180</name>
</gene>
<comment type="caution">
    <text evidence="1">The sequence shown here is derived from an EMBL/GenBank/DDBJ whole genome shotgun (WGS) entry which is preliminary data.</text>
</comment>
<reference evidence="1" key="1">
    <citation type="journal article" date="2015" name="Nature">
        <title>Complex archaea that bridge the gap between prokaryotes and eukaryotes.</title>
        <authorList>
            <person name="Spang A."/>
            <person name="Saw J.H."/>
            <person name="Jorgensen S.L."/>
            <person name="Zaremba-Niedzwiedzka K."/>
            <person name="Martijn J."/>
            <person name="Lind A.E."/>
            <person name="van Eijk R."/>
            <person name="Schleper C."/>
            <person name="Guy L."/>
            <person name="Ettema T.J."/>
        </authorList>
    </citation>
    <scope>NUCLEOTIDE SEQUENCE</scope>
</reference>